<dbReference type="Proteomes" id="UP001291926">
    <property type="component" value="Unassembled WGS sequence"/>
</dbReference>
<dbReference type="Pfam" id="PF00201">
    <property type="entry name" value="UDPGT"/>
    <property type="match status" value="1"/>
</dbReference>
<dbReference type="SUPFAM" id="SSF53756">
    <property type="entry name" value="UDP-Glycosyltransferase/glycogen phosphorylase"/>
    <property type="match status" value="1"/>
</dbReference>
<evidence type="ECO:0000256" key="4">
    <source>
        <dbReference type="RuleBase" id="RU003718"/>
    </source>
</evidence>
<keyword evidence="7" id="KW-1185">Reference proteome</keyword>
<dbReference type="PANTHER" id="PTHR11926">
    <property type="entry name" value="GLUCOSYL/GLUCURONOSYL TRANSFERASES"/>
    <property type="match status" value="1"/>
</dbReference>
<proteinExistence type="inferred from homology"/>
<accession>A0ABR0DV89</accession>
<dbReference type="CDD" id="cd03784">
    <property type="entry name" value="GT1_Gtf-like"/>
    <property type="match status" value="1"/>
</dbReference>
<sequence length="480" mass="54097">MGVGQKPHAILVSYPLQGHVNPSVHLAIKLASRGFIITFINTQSIHHHITSKKATTTNGEEDDIFASVRKSGLDIRYTTVSDGLPVGFDRSLHHDEFMASLLHVFSAHVEETIEKIVKNATPAVNCLIADTFFVWPGKLAKKYRLLHVSFWTEAALIFTLYYHMDLLRFNGHFGCIDLREDEIDYIPGVKSINPKDLTSYLQQMDTTTVCHQIIYKAFKDAKDADFVLCNTIQELEPETISALQEKIPFFAIGPIIPTKCTKRTVSTSLWTESDCTHWLDSKPQGSVLYVSFGSYAHVSKSDLIEMANGLLQSNVYFVWVLRPDLVSSNDKNPLPEGIIKEVGDRGLFIPWCSQARVLAHQAIGGFMTHCGWNSILESIWSQVPLLCFPLYTDQFTNRKLVVDDWKIGINLCDKVQMNKLEVSQKIKQLMMKESGEEFGNAIKKVKCMLEKALMADGSSEINMDNFFKEIEGKIQQKLAG</sequence>
<dbReference type="Gene3D" id="3.40.50.2000">
    <property type="entry name" value="Glycogen Phosphorylase B"/>
    <property type="match status" value="2"/>
</dbReference>
<evidence type="ECO:0000256" key="1">
    <source>
        <dbReference type="ARBA" id="ARBA00009995"/>
    </source>
</evidence>
<dbReference type="InterPro" id="IPR035595">
    <property type="entry name" value="UDP_glycos_trans_CS"/>
</dbReference>
<dbReference type="EMBL" id="JAYDYQ010000788">
    <property type="protein sequence ID" value="KAK4493140.1"/>
    <property type="molecule type" value="Genomic_DNA"/>
</dbReference>
<evidence type="ECO:0000313" key="7">
    <source>
        <dbReference type="Proteomes" id="UP001291926"/>
    </source>
</evidence>
<dbReference type="InterPro" id="IPR002213">
    <property type="entry name" value="UDP_glucos_trans"/>
</dbReference>
<gene>
    <name evidence="6" type="ORF">RD792_018010</name>
</gene>
<evidence type="ECO:0000256" key="5">
    <source>
        <dbReference type="RuleBase" id="RU362057"/>
    </source>
</evidence>
<protein>
    <recommendedName>
        <fullName evidence="5">Glycosyltransferase</fullName>
        <ecNumber evidence="5">2.4.1.-</ecNumber>
    </recommendedName>
</protein>
<evidence type="ECO:0000313" key="6">
    <source>
        <dbReference type="EMBL" id="KAK4493140.1"/>
    </source>
</evidence>
<dbReference type="PROSITE" id="PS00375">
    <property type="entry name" value="UDPGT"/>
    <property type="match status" value="1"/>
</dbReference>
<keyword evidence="2 4" id="KW-0328">Glycosyltransferase</keyword>
<dbReference type="PANTHER" id="PTHR11926:SF1494">
    <property type="entry name" value="FLAVONOL 3-O-GLUCOSYLTRANSFERASE UGT76E12-RELATED"/>
    <property type="match status" value="1"/>
</dbReference>
<organism evidence="6 7">
    <name type="scientific">Penstemon davidsonii</name>
    <dbReference type="NCBI Taxonomy" id="160366"/>
    <lineage>
        <taxon>Eukaryota</taxon>
        <taxon>Viridiplantae</taxon>
        <taxon>Streptophyta</taxon>
        <taxon>Embryophyta</taxon>
        <taxon>Tracheophyta</taxon>
        <taxon>Spermatophyta</taxon>
        <taxon>Magnoliopsida</taxon>
        <taxon>eudicotyledons</taxon>
        <taxon>Gunneridae</taxon>
        <taxon>Pentapetalae</taxon>
        <taxon>asterids</taxon>
        <taxon>lamiids</taxon>
        <taxon>Lamiales</taxon>
        <taxon>Plantaginaceae</taxon>
        <taxon>Cheloneae</taxon>
        <taxon>Penstemon</taxon>
    </lineage>
</organism>
<comment type="similarity">
    <text evidence="1 4">Belongs to the UDP-glycosyltransferase family.</text>
</comment>
<dbReference type="EC" id="2.4.1.-" evidence="5"/>
<evidence type="ECO:0000256" key="3">
    <source>
        <dbReference type="ARBA" id="ARBA00022679"/>
    </source>
</evidence>
<name>A0ABR0DV89_9LAMI</name>
<comment type="caution">
    <text evidence="6">The sequence shown here is derived from an EMBL/GenBank/DDBJ whole genome shotgun (WGS) entry which is preliminary data.</text>
</comment>
<evidence type="ECO:0000256" key="2">
    <source>
        <dbReference type="ARBA" id="ARBA00022676"/>
    </source>
</evidence>
<reference evidence="6 7" key="1">
    <citation type="journal article" date="2023" name="bioRxiv">
        <title>Genome report: Whole genome sequence and annotation of Penstemon davidsonii.</title>
        <authorList>
            <person name="Ostevik K.L."/>
            <person name="Alabady M."/>
            <person name="Zhang M."/>
            <person name="Rausher M.D."/>
        </authorList>
    </citation>
    <scope>NUCLEOTIDE SEQUENCE [LARGE SCALE GENOMIC DNA]</scope>
    <source>
        <strain evidence="6">DNT005</strain>
        <tissue evidence="6">Whole leaf</tissue>
    </source>
</reference>
<keyword evidence="3 4" id="KW-0808">Transferase</keyword>